<keyword evidence="3" id="KW-1185">Reference proteome</keyword>
<comment type="caution">
    <text evidence="2">The sequence shown here is derived from an EMBL/GenBank/DDBJ whole genome shotgun (WGS) entry which is preliminary data.</text>
</comment>
<dbReference type="EMBL" id="LIAE01004753">
    <property type="protein sequence ID" value="PAV93679.1"/>
    <property type="molecule type" value="Genomic_DNA"/>
</dbReference>
<evidence type="ECO:0000256" key="1">
    <source>
        <dbReference type="SAM" id="MobiDB-lite"/>
    </source>
</evidence>
<evidence type="ECO:0000313" key="3">
    <source>
        <dbReference type="Proteomes" id="UP000218231"/>
    </source>
</evidence>
<dbReference type="AlphaFoldDB" id="A0A2A2M5H8"/>
<name>A0A2A2M5H8_9BILA</name>
<accession>A0A2A2M5H8</accession>
<feature type="region of interest" description="Disordered" evidence="1">
    <location>
        <begin position="56"/>
        <end position="103"/>
    </location>
</feature>
<protein>
    <submittedName>
        <fullName evidence="2">Uncharacterized protein</fullName>
    </submittedName>
</protein>
<dbReference type="Proteomes" id="UP000218231">
    <property type="component" value="Unassembled WGS sequence"/>
</dbReference>
<organism evidence="2 3">
    <name type="scientific">Diploscapter pachys</name>
    <dbReference type="NCBI Taxonomy" id="2018661"/>
    <lineage>
        <taxon>Eukaryota</taxon>
        <taxon>Metazoa</taxon>
        <taxon>Ecdysozoa</taxon>
        <taxon>Nematoda</taxon>
        <taxon>Chromadorea</taxon>
        <taxon>Rhabditida</taxon>
        <taxon>Rhabditina</taxon>
        <taxon>Rhabditomorpha</taxon>
        <taxon>Rhabditoidea</taxon>
        <taxon>Rhabditidae</taxon>
        <taxon>Diploscapter</taxon>
    </lineage>
</organism>
<proteinExistence type="predicted"/>
<gene>
    <name evidence="2" type="ORF">WR25_01801</name>
</gene>
<sequence>MQLFQGDLGVFHHRALCHFELEQRRIQPGIVQRIGHLSVQVTLAEQATGDIHRHERQLPPFGLPPHHLPARLAQHPGVDFGNHPGHAQGVASAPAPRRRSSAR</sequence>
<evidence type="ECO:0000313" key="2">
    <source>
        <dbReference type="EMBL" id="PAV93679.1"/>
    </source>
</evidence>
<reference evidence="2 3" key="1">
    <citation type="journal article" date="2017" name="Curr. Biol.">
        <title>Genome architecture and evolution of a unichromosomal asexual nematode.</title>
        <authorList>
            <person name="Fradin H."/>
            <person name="Zegar C."/>
            <person name="Gutwein M."/>
            <person name="Lucas J."/>
            <person name="Kovtun M."/>
            <person name="Corcoran D."/>
            <person name="Baugh L.R."/>
            <person name="Kiontke K."/>
            <person name="Gunsalus K."/>
            <person name="Fitch D.H."/>
            <person name="Piano F."/>
        </authorList>
    </citation>
    <scope>NUCLEOTIDE SEQUENCE [LARGE SCALE GENOMIC DNA]</scope>
    <source>
        <strain evidence="2">PF1309</strain>
    </source>
</reference>